<accession>A0A5C7GWP0</accession>
<gene>
    <name evidence="2" type="ORF">EZV62_024866</name>
</gene>
<dbReference type="Proteomes" id="UP000323000">
    <property type="component" value="Chromosome 12"/>
</dbReference>
<evidence type="ECO:0008006" key="4">
    <source>
        <dbReference type="Google" id="ProtNLM"/>
    </source>
</evidence>
<evidence type="ECO:0000313" key="2">
    <source>
        <dbReference type="EMBL" id="TXG48991.1"/>
    </source>
</evidence>
<sequence length="161" mass="17728">MPDSNSIDRQPSNKDCQRVDIGASTSSIRSFNLKSGEESSQLNTPSKFVHSSQSDSSIASPNHDVATTPEFATFLPSETQHTSTVVDKVTNTAIEGHQMQTQAKAGIHKPKRYPAKFQLYTISVSNLPSELSSTKEALESEQWRATMIEDIKHYKRMGLGA</sequence>
<dbReference type="OrthoDB" id="10646188at2759"/>
<dbReference type="EMBL" id="VAHF01000012">
    <property type="protein sequence ID" value="TXG48991.1"/>
    <property type="molecule type" value="Genomic_DNA"/>
</dbReference>
<feature type="region of interest" description="Disordered" evidence="1">
    <location>
        <begin position="1"/>
        <end position="65"/>
    </location>
</feature>
<organism evidence="2 3">
    <name type="scientific">Acer yangbiense</name>
    <dbReference type="NCBI Taxonomy" id="1000413"/>
    <lineage>
        <taxon>Eukaryota</taxon>
        <taxon>Viridiplantae</taxon>
        <taxon>Streptophyta</taxon>
        <taxon>Embryophyta</taxon>
        <taxon>Tracheophyta</taxon>
        <taxon>Spermatophyta</taxon>
        <taxon>Magnoliopsida</taxon>
        <taxon>eudicotyledons</taxon>
        <taxon>Gunneridae</taxon>
        <taxon>Pentapetalae</taxon>
        <taxon>rosids</taxon>
        <taxon>malvids</taxon>
        <taxon>Sapindales</taxon>
        <taxon>Sapindaceae</taxon>
        <taxon>Hippocastanoideae</taxon>
        <taxon>Acereae</taxon>
        <taxon>Acer</taxon>
    </lineage>
</organism>
<protein>
    <recommendedName>
        <fullName evidence="4">Reverse transcriptase Ty1/copia-type domain-containing protein</fullName>
    </recommendedName>
</protein>
<evidence type="ECO:0000313" key="3">
    <source>
        <dbReference type="Proteomes" id="UP000323000"/>
    </source>
</evidence>
<feature type="compositionally biased region" description="Polar residues" evidence="1">
    <location>
        <begin position="1"/>
        <end position="10"/>
    </location>
</feature>
<feature type="compositionally biased region" description="Polar residues" evidence="1">
    <location>
        <begin position="23"/>
        <end position="60"/>
    </location>
</feature>
<comment type="caution">
    <text evidence="2">The sequence shown here is derived from an EMBL/GenBank/DDBJ whole genome shotgun (WGS) entry which is preliminary data.</text>
</comment>
<dbReference type="AlphaFoldDB" id="A0A5C7GWP0"/>
<proteinExistence type="predicted"/>
<evidence type="ECO:0000256" key="1">
    <source>
        <dbReference type="SAM" id="MobiDB-lite"/>
    </source>
</evidence>
<reference evidence="3" key="1">
    <citation type="journal article" date="2019" name="Gigascience">
        <title>De novo genome assembly of the endangered Acer yangbiense, a plant species with extremely small populations endemic to Yunnan Province, China.</title>
        <authorList>
            <person name="Yang J."/>
            <person name="Wariss H.M."/>
            <person name="Tao L."/>
            <person name="Zhang R."/>
            <person name="Yun Q."/>
            <person name="Hollingsworth P."/>
            <person name="Dao Z."/>
            <person name="Luo G."/>
            <person name="Guo H."/>
            <person name="Ma Y."/>
            <person name="Sun W."/>
        </authorList>
    </citation>
    <scope>NUCLEOTIDE SEQUENCE [LARGE SCALE GENOMIC DNA]</scope>
    <source>
        <strain evidence="3">cv. Malutang</strain>
    </source>
</reference>
<keyword evidence="3" id="KW-1185">Reference proteome</keyword>
<name>A0A5C7GWP0_9ROSI</name>